<dbReference type="EMBL" id="JACIEP010000008">
    <property type="protein sequence ID" value="MBB4036601.1"/>
    <property type="molecule type" value="Genomic_DNA"/>
</dbReference>
<evidence type="ECO:0000313" key="1">
    <source>
        <dbReference type="EMBL" id="MBB4036601.1"/>
    </source>
</evidence>
<proteinExistence type="predicted"/>
<keyword evidence="2" id="KW-1185">Reference proteome</keyword>
<dbReference type="RefSeq" id="WP_183307499.1">
    <property type="nucleotide sequence ID" value="NZ_JACIEP010000008.1"/>
</dbReference>
<accession>A0A840CNC0</accession>
<dbReference type="AlphaFoldDB" id="A0A840CNC0"/>
<dbReference type="Proteomes" id="UP000555103">
    <property type="component" value="Unassembled WGS sequence"/>
</dbReference>
<sequence>MTLIRKFNELEIPRFLKILIYGQAGMGKTTLGLSAPKALLIDFDGGAKRVNKAHLHDVGIVQVANWTEAMNVLNEDLSAFDTIVVDTLGKMMDFIIDYKCPGRVPRVQDWNGINAEFGTFTRKLSSLQKHQVFICHRDTRKEGDNTVFIPALREKNYNSIVTELDLLGYMEVREKKWTITFDPTDRNDGKNTCNLPSVINIPMIVDANGNPTHKNTALQDMVIAPYMKRLDDRDAETEKYNQVIAELKDNIILITDALSAKDFAGRIKNFAHVGNSMVVARKLFSDKLAELNLKYNKDTDEYEPAA</sequence>
<gene>
    <name evidence="1" type="ORF">GGR21_002507</name>
</gene>
<reference evidence="1 2" key="1">
    <citation type="submission" date="2020-08" db="EMBL/GenBank/DDBJ databases">
        <title>Genomic Encyclopedia of Type Strains, Phase IV (KMG-IV): sequencing the most valuable type-strain genomes for metagenomic binning, comparative biology and taxonomic classification.</title>
        <authorList>
            <person name="Goeker M."/>
        </authorList>
    </citation>
    <scope>NUCLEOTIDE SEQUENCE [LARGE SCALE GENOMIC DNA]</scope>
    <source>
        <strain evidence="1 2">DSM 104969</strain>
    </source>
</reference>
<organism evidence="1 2">
    <name type="scientific">Dysgonomonas hofstadii</name>
    <dbReference type="NCBI Taxonomy" id="637886"/>
    <lineage>
        <taxon>Bacteria</taxon>
        <taxon>Pseudomonadati</taxon>
        <taxon>Bacteroidota</taxon>
        <taxon>Bacteroidia</taxon>
        <taxon>Bacteroidales</taxon>
        <taxon>Dysgonomonadaceae</taxon>
        <taxon>Dysgonomonas</taxon>
    </lineage>
</organism>
<protein>
    <recommendedName>
        <fullName evidence="3">Phage nucleotide-binding protein</fullName>
    </recommendedName>
</protein>
<dbReference type="InterPro" id="IPR027417">
    <property type="entry name" value="P-loop_NTPase"/>
</dbReference>
<dbReference type="SUPFAM" id="SSF52540">
    <property type="entry name" value="P-loop containing nucleoside triphosphate hydrolases"/>
    <property type="match status" value="1"/>
</dbReference>
<dbReference type="Pfam" id="PF13479">
    <property type="entry name" value="AAA_24"/>
    <property type="match status" value="1"/>
</dbReference>
<evidence type="ECO:0000313" key="2">
    <source>
        <dbReference type="Proteomes" id="UP000555103"/>
    </source>
</evidence>
<evidence type="ECO:0008006" key="3">
    <source>
        <dbReference type="Google" id="ProtNLM"/>
    </source>
</evidence>
<comment type="caution">
    <text evidence="1">The sequence shown here is derived from an EMBL/GenBank/DDBJ whole genome shotgun (WGS) entry which is preliminary data.</text>
</comment>
<name>A0A840CNC0_9BACT</name>